<dbReference type="EMBL" id="JARKIB010000004">
    <property type="protein sequence ID" value="KAJ7781243.1"/>
    <property type="molecule type" value="Genomic_DNA"/>
</dbReference>
<feature type="domain" description="Alcohol dehydrogenase iron-type/glycerol dehydrogenase GldA" evidence="9">
    <location>
        <begin position="59"/>
        <end position="226"/>
    </location>
</feature>
<comment type="subcellular location">
    <subcellularLocation>
        <location evidence="2">Mitochondrion</location>
    </subcellularLocation>
</comment>
<proteinExistence type="inferred from homology"/>
<keyword evidence="6" id="KW-0560">Oxidoreductase</keyword>
<evidence type="ECO:0000313" key="12">
    <source>
        <dbReference type="Proteomes" id="UP001215598"/>
    </source>
</evidence>
<dbReference type="PANTHER" id="PTHR11496:SF83">
    <property type="entry name" value="HYDROXYACID-OXOACID TRANSHYDROGENASE, MITOCHONDRIAL"/>
    <property type="match status" value="1"/>
</dbReference>
<gene>
    <name evidence="11" type="ORF">B0H16DRAFT_1497614</name>
</gene>
<dbReference type="PANTHER" id="PTHR11496">
    <property type="entry name" value="ALCOHOL DEHYDROGENASE"/>
    <property type="match status" value="1"/>
</dbReference>
<dbReference type="Pfam" id="PF25137">
    <property type="entry name" value="ADH_Fe_C"/>
    <property type="match status" value="1"/>
</dbReference>
<evidence type="ECO:0000256" key="7">
    <source>
        <dbReference type="ARBA" id="ARBA00023128"/>
    </source>
</evidence>
<dbReference type="AlphaFoldDB" id="A0AAD7KE40"/>
<sequence>MASKSAIARLINASQHSACPCHGAHHATAHPGAMTQLRRYATPLNTVQKEYAFEVAASNLRFGDGVTREVGMDLANMKARKVGVFTDKNVAKLAPMKMALESLEAQANLPFEVISLPVTEPTEESFNDAIAWARGTRFHVGGGSVIDTAKAANLFSVYKDAELLDFVNAPIGKGLPITEALRPLIAVPTTAGTGSETTGTTILDITSRSFKTGIANRALKPVLGVVVTARPAVHISAGLDVLFHSLESYTAIPYTERTPRPSNPILRPAYQGSNPVADVFSLWALQTTVKYLPRVAKYPDDDEARRQMLLAASFAGIGFGNAGVHLCHGISGLNKQGPKYQHPGYLNPNPIIPHGISVAITGPAVFQFTAPSSPDRHRHVLAIFNDTTVSDPSITRIPDSEIGAHIFDTIARFLDGLGVPRGLKALGYTAADIGKLAEGTLPQRRVLDLAPGIGDVVGEDGRMHIEKMLERSLEY</sequence>
<dbReference type="Gene3D" id="1.20.1090.10">
    <property type="entry name" value="Dehydroquinate synthase-like - alpha domain"/>
    <property type="match status" value="1"/>
</dbReference>
<keyword evidence="7" id="KW-0496">Mitochondrion</keyword>
<evidence type="ECO:0000259" key="9">
    <source>
        <dbReference type="Pfam" id="PF00465"/>
    </source>
</evidence>
<reference evidence="11" key="1">
    <citation type="submission" date="2023-03" db="EMBL/GenBank/DDBJ databases">
        <title>Massive genome expansion in bonnet fungi (Mycena s.s.) driven by repeated elements and novel gene families across ecological guilds.</title>
        <authorList>
            <consortium name="Lawrence Berkeley National Laboratory"/>
            <person name="Harder C.B."/>
            <person name="Miyauchi S."/>
            <person name="Viragh M."/>
            <person name="Kuo A."/>
            <person name="Thoen E."/>
            <person name="Andreopoulos B."/>
            <person name="Lu D."/>
            <person name="Skrede I."/>
            <person name="Drula E."/>
            <person name="Henrissat B."/>
            <person name="Morin E."/>
            <person name="Kohler A."/>
            <person name="Barry K."/>
            <person name="LaButti K."/>
            <person name="Morin E."/>
            <person name="Salamov A."/>
            <person name="Lipzen A."/>
            <person name="Mereny Z."/>
            <person name="Hegedus B."/>
            <person name="Baldrian P."/>
            <person name="Stursova M."/>
            <person name="Weitz H."/>
            <person name="Taylor A."/>
            <person name="Grigoriev I.V."/>
            <person name="Nagy L.G."/>
            <person name="Martin F."/>
            <person name="Kauserud H."/>
        </authorList>
    </citation>
    <scope>NUCLEOTIDE SEQUENCE</scope>
    <source>
        <strain evidence="11">CBHHK182m</strain>
    </source>
</reference>
<protein>
    <recommendedName>
        <fullName evidence="4">hydroxyacid-oxoacid transhydrogenase</fullName>
        <ecNumber evidence="4">1.1.99.24</ecNumber>
    </recommendedName>
</protein>
<name>A0AAD7KE40_9AGAR</name>
<dbReference type="InterPro" id="IPR001670">
    <property type="entry name" value="ADH_Fe/GldA"/>
</dbReference>
<dbReference type="GO" id="GO:0047988">
    <property type="term" value="F:hydroxyacid-oxoacid transhydrogenase activity"/>
    <property type="evidence" value="ECO:0007669"/>
    <property type="project" value="UniProtKB-EC"/>
</dbReference>
<comment type="caution">
    <text evidence="11">The sequence shown here is derived from an EMBL/GenBank/DDBJ whole genome shotgun (WGS) entry which is preliminary data.</text>
</comment>
<comment type="catalytic activity">
    <reaction evidence="1">
        <text>(S)-3-hydroxybutanoate + 2-oxoglutarate = (R)-2-hydroxyglutarate + acetoacetate</text>
        <dbReference type="Rhea" id="RHEA:23048"/>
        <dbReference type="ChEBI" id="CHEBI:11047"/>
        <dbReference type="ChEBI" id="CHEBI:13705"/>
        <dbReference type="ChEBI" id="CHEBI:15801"/>
        <dbReference type="ChEBI" id="CHEBI:16810"/>
        <dbReference type="EC" id="1.1.99.24"/>
    </reaction>
</comment>
<feature type="domain" description="Fe-containing alcohol dehydrogenase-like C-terminal" evidence="10">
    <location>
        <begin position="272"/>
        <end position="441"/>
    </location>
</feature>
<dbReference type="SUPFAM" id="SSF56796">
    <property type="entry name" value="Dehydroquinate synthase-like"/>
    <property type="match status" value="1"/>
</dbReference>
<dbReference type="InterPro" id="IPR056798">
    <property type="entry name" value="ADH_Fe_C"/>
</dbReference>
<dbReference type="GO" id="GO:0004022">
    <property type="term" value="F:alcohol dehydrogenase (NAD+) activity"/>
    <property type="evidence" value="ECO:0007669"/>
    <property type="project" value="InterPro"/>
</dbReference>
<evidence type="ECO:0000256" key="8">
    <source>
        <dbReference type="ARBA" id="ARBA00049496"/>
    </source>
</evidence>
<dbReference type="InterPro" id="IPR042157">
    <property type="entry name" value="HOT"/>
</dbReference>
<dbReference type="GO" id="GO:0005739">
    <property type="term" value="C:mitochondrion"/>
    <property type="evidence" value="ECO:0007669"/>
    <property type="project" value="UniProtKB-SubCell"/>
</dbReference>
<dbReference type="GO" id="GO:0046872">
    <property type="term" value="F:metal ion binding"/>
    <property type="evidence" value="ECO:0007669"/>
    <property type="project" value="InterPro"/>
</dbReference>
<evidence type="ECO:0000256" key="4">
    <source>
        <dbReference type="ARBA" id="ARBA00013182"/>
    </source>
</evidence>
<evidence type="ECO:0000256" key="3">
    <source>
        <dbReference type="ARBA" id="ARBA00010005"/>
    </source>
</evidence>
<keyword evidence="12" id="KW-1185">Reference proteome</keyword>
<organism evidence="11 12">
    <name type="scientific">Mycena metata</name>
    <dbReference type="NCBI Taxonomy" id="1033252"/>
    <lineage>
        <taxon>Eukaryota</taxon>
        <taxon>Fungi</taxon>
        <taxon>Dikarya</taxon>
        <taxon>Basidiomycota</taxon>
        <taxon>Agaricomycotina</taxon>
        <taxon>Agaricomycetes</taxon>
        <taxon>Agaricomycetidae</taxon>
        <taxon>Agaricales</taxon>
        <taxon>Marasmiineae</taxon>
        <taxon>Mycenaceae</taxon>
        <taxon>Mycena</taxon>
    </lineage>
</organism>
<comment type="catalytic activity">
    <reaction evidence="8">
        <text>4-hydroxybutanoate + 2-oxoglutarate = (R)-2-hydroxyglutarate + succinate semialdehyde</text>
        <dbReference type="Rhea" id="RHEA:24734"/>
        <dbReference type="ChEBI" id="CHEBI:15801"/>
        <dbReference type="ChEBI" id="CHEBI:16724"/>
        <dbReference type="ChEBI" id="CHEBI:16810"/>
        <dbReference type="ChEBI" id="CHEBI:57706"/>
        <dbReference type="EC" id="1.1.99.24"/>
    </reaction>
</comment>
<evidence type="ECO:0000313" key="11">
    <source>
        <dbReference type="EMBL" id="KAJ7781243.1"/>
    </source>
</evidence>
<dbReference type="Pfam" id="PF00465">
    <property type="entry name" value="Fe-ADH"/>
    <property type="match status" value="1"/>
</dbReference>
<dbReference type="Proteomes" id="UP001215598">
    <property type="component" value="Unassembled WGS sequence"/>
</dbReference>
<keyword evidence="5" id="KW-0809">Transit peptide</keyword>
<evidence type="ECO:0000256" key="6">
    <source>
        <dbReference type="ARBA" id="ARBA00023002"/>
    </source>
</evidence>
<evidence type="ECO:0000256" key="5">
    <source>
        <dbReference type="ARBA" id="ARBA00022946"/>
    </source>
</evidence>
<dbReference type="CDD" id="cd08190">
    <property type="entry name" value="HOT"/>
    <property type="match status" value="1"/>
</dbReference>
<evidence type="ECO:0000256" key="2">
    <source>
        <dbReference type="ARBA" id="ARBA00004173"/>
    </source>
</evidence>
<evidence type="ECO:0000256" key="1">
    <source>
        <dbReference type="ARBA" id="ARBA00000813"/>
    </source>
</evidence>
<dbReference type="InterPro" id="IPR039697">
    <property type="entry name" value="Alcohol_dehydrogenase_Fe"/>
</dbReference>
<dbReference type="EC" id="1.1.99.24" evidence="4"/>
<dbReference type="Gene3D" id="3.40.50.1970">
    <property type="match status" value="1"/>
</dbReference>
<comment type="similarity">
    <text evidence="3">Belongs to the iron-containing alcohol dehydrogenase family. Hydroxyacid-oxoacid transhydrogenase subfamily.</text>
</comment>
<evidence type="ECO:0000259" key="10">
    <source>
        <dbReference type="Pfam" id="PF25137"/>
    </source>
</evidence>
<accession>A0AAD7KE40</accession>